<dbReference type="PANTHER" id="PTHR43844">
    <property type="entry name" value="METHIONINE SYNTHASE"/>
    <property type="match status" value="1"/>
</dbReference>
<dbReference type="GO" id="GO:0003871">
    <property type="term" value="F:5-methyltetrahydropteroyltriglutamate-homocysteine S-methyltransferase activity"/>
    <property type="evidence" value="ECO:0007669"/>
    <property type="project" value="InterPro"/>
</dbReference>
<reference evidence="2" key="1">
    <citation type="submission" date="2020-05" db="EMBL/GenBank/DDBJ databases">
        <title>Mycena genomes resolve the evolution of fungal bioluminescence.</title>
        <authorList>
            <person name="Tsai I.J."/>
        </authorList>
    </citation>
    <scope>NUCLEOTIDE SEQUENCE</scope>
    <source>
        <strain evidence="2">171206Taipei</strain>
    </source>
</reference>
<evidence type="ECO:0000259" key="1">
    <source>
        <dbReference type="Pfam" id="PF01717"/>
    </source>
</evidence>
<organism evidence="2 3">
    <name type="scientific">Mycena indigotica</name>
    <dbReference type="NCBI Taxonomy" id="2126181"/>
    <lineage>
        <taxon>Eukaryota</taxon>
        <taxon>Fungi</taxon>
        <taxon>Dikarya</taxon>
        <taxon>Basidiomycota</taxon>
        <taxon>Agaricomycotina</taxon>
        <taxon>Agaricomycetes</taxon>
        <taxon>Agaricomycetidae</taxon>
        <taxon>Agaricales</taxon>
        <taxon>Marasmiineae</taxon>
        <taxon>Mycenaceae</taxon>
        <taxon>Mycena</taxon>
    </lineage>
</organism>
<evidence type="ECO:0000313" key="3">
    <source>
        <dbReference type="Proteomes" id="UP000636479"/>
    </source>
</evidence>
<dbReference type="PANTHER" id="PTHR43844:SF2">
    <property type="entry name" value="SYNTHASE, VITAMIN-B12 INDEPENDENT, PUTATIVE (AFU_ORTHOLOGUE AFUA_3G12060)-RELATED"/>
    <property type="match status" value="1"/>
</dbReference>
<dbReference type="SUPFAM" id="SSF51726">
    <property type="entry name" value="UROD/MetE-like"/>
    <property type="match status" value="1"/>
</dbReference>
<dbReference type="EMBL" id="JACAZF010000005">
    <property type="protein sequence ID" value="KAF7303609.1"/>
    <property type="molecule type" value="Genomic_DNA"/>
</dbReference>
<proteinExistence type="predicted"/>
<dbReference type="GO" id="GO:0008270">
    <property type="term" value="F:zinc ion binding"/>
    <property type="evidence" value="ECO:0007669"/>
    <property type="project" value="InterPro"/>
</dbReference>
<dbReference type="Gene3D" id="3.20.20.210">
    <property type="match status" value="1"/>
</dbReference>
<sequence>MAAPANTPPPFRVDHVGSFIRPKALFDQRTLFEQNECTQEDLKPFEDAAIAHVVQVQRELGLATITDGELRRHIFYEGIFNQLGGIKNYWPHIRSFGDMGFEEFPSCFCMDKIERIRPIFTEDFAALKQLVRPEDVNRLKVNFCPPNWFHHFHGPDLTYDKSVYANDIEYFKDVGAAYRAEIKELYELGCRNIQIDEPTFPFFCVDEILDDMRKQGVDGERLMDSYIFAINLCTQDRPKDLNIALHVCRGNFRGVGFAHTSYERIAQKLFQMVDVSTYMILEFDDERSGDFTPLRFIPPNKRVVLGIVTTKSPKLEDPKILKQRVHEASEVLAAGIPPRSKEWALNQILISPQCGFASVWHGNPVTEDDIRAKIRLLHQVADEVWGR</sequence>
<dbReference type="Proteomes" id="UP000636479">
    <property type="component" value="Unassembled WGS sequence"/>
</dbReference>
<dbReference type="RefSeq" id="XP_037220581.1">
    <property type="nucleotide sequence ID" value="XM_037362660.1"/>
</dbReference>
<dbReference type="GeneID" id="59345176"/>
<evidence type="ECO:0000313" key="2">
    <source>
        <dbReference type="EMBL" id="KAF7303609.1"/>
    </source>
</evidence>
<dbReference type="CDD" id="cd03311">
    <property type="entry name" value="CIMS_C_terminal_like"/>
    <property type="match status" value="1"/>
</dbReference>
<dbReference type="InterPro" id="IPR038071">
    <property type="entry name" value="UROD/MetE-like_sf"/>
</dbReference>
<accession>A0A8H6W8Y6</accession>
<dbReference type="OrthoDB" id="7772923at2759"/>
<comment type="caution">
    <text evidence="2">The sequence shown here is derived from an EMBL/GenBank/DDBJ whole genome shotgun (WGS) entry which is preliminary data.</text>
</comment>
<name>A0A8H6W8Y6_9AGAR</name>
<gene>
    <name evidence="2" type="ORF">MIND_00590200</name>
</gene>
<keyword evidence="3" id="KW-1185">Reference proteome</keyword>
<protein>
    <submittedName>
        <fullName evidence="2">Methionine vitamin-b12</fullName>
    </submittedName>
</protein>
<dbReference type="AlphaFoldDB" id="A0A8H6W8Y6"/>
<dbReference type="InterPro" id="IPR002629">
    <property type="entry name" value="Met_Synth_C/arc"/>
</dbReference>
<dbReference type="Pfam" id="PF01717">
    <property type="entry name" value="Meth_synt_2"/>
    <property type="match status" value="1"/>
</dbReference>
<dbReference type="GO" id="GO:0009086">
    <property type="term" value="P:methionine biosynthetic process"/>
    <property type="evidence" value="ECO:0007669"/>
    <property type="project" value="InterPro"/>
</dbReference>
<feature type="domain" description="Cobalamin-independent methionine synthase MetE C-terminal/archaeal" evidence="1">
    <location>
        <begin position="163"/>
        <end position="358"/>
    </location>
</feature>